<sequence length="127" mass="13641">KCCSHWPNLASQKGLAIRGPTHVYYSHLSSLPQIAFFPSPRSSARISPPVPPLCATPPPASSRPGAPLCRCVLLPRRRRPPPLSFAASAAPLRHPSVVVFCYQGRPSAVVFSLLLPKPPLTAADRTC</sequence>
<reference evidence="1 2" key="1">
    <citation type="journal article" date="2005" name="Nature">
        <title>The map-based sequence of the rice genome.</title>
        <authorList>
            <consortium name="International rice genome sequencing project (IRGSP)"/>
            <person name="Matsumoto T."/>
            <person name="Wu J."/>
            <person name="Kanamori H."/>
            <person name="Katayose Y."/>
            <person name="Fujisawa M."/>
            <person name="Namiki N."/>
            <person name="Mizuno H."/>
            <person name="Yamamoto K."/>
            <person name="Antonio B.A."/>
            <person name="Baba T."/>
            <person name="Sakata K."/>
            <person name="Nagamura Y."/>
            <person name="Aoki H."/>
            <person name="Arikawa K."/>
            <person name="Arita K."/>
            <person name="Bito T."/>
            <person name="Chiden Y."/>
            <person name="Fujitsuka N."/>
            <person name="Fukunaka R."/>
            <person name="Hamada M."/>
            <person name="Harada C."/>
            <person name="Hayashi A."/>
            <person name="Hijishita S."/>
            <person name="Honda M."/>
            <person name="Hosokawa S."/>
            <person name="Ichikawa Y."/>
            <person name="Idonuma A."/>
            <person name="Iijima M."/>
            <person name="Ikeda M."/>
            <person name="Ikeno M."/>
            <person name="Ito K."/>
            <person name="Ito S."/>
            <person name="Ito T."/>
            <person name="Ito Y."/>
            <person name="Ito Y."/>
            <person name="Iwabuchi A."/>
            <person name="Kamiya K."/>
            <person name="Karasawa W."/>
            <person name="Kurita K."/>
            <person name="Katagiri S."/>
            <person name="Kikuta A."/>
            <person name="Kobayashi H."/>
            <person name="Kobayashi N."/>
            <person name="Machita K."/>
            <person name="Maehara T."/>
            <person name="Masukawa M."/>
            <person name="Mizubayashi T."/>
            <person name="Mukai Y."/>
            <person name="Nagasaki H."/>
            <person name="Nagata Y."/>
            <person name="Naito S."/>
            <person name="Nakashima M."/>
            <person name="Nakama Y."/>
            <person name="Nakamichi Y."/>
            <person name="Nakamura M."/>
            <person name="Meguro A."/>
            <person name="Negishi M."/>
            <person name="Ohta I."/>
            <person name="Ohta T."/>
            <person name="Okamoto M."/>
            <person name="Ono N."/>
            <person name="Saji S."/>
            <person name="Sakaguchi M."/>
            <person name="Sakai K."/>
            <person name="Shibata M."/>
            <person name="Shimokawa T."/>
            <person name="Song J."/>
            <person name="Takazaki Y."/>
            <person name="Terasawa K."/>
            <person name="Tsugane M."/>
            <person name="Tsuji K."/>
            <person name="Ueda S."/>
            <person name="Waki K."/>
            <person name="Yamagata H."/>
            <person name="Yamamoto M."/>
            <person name="Yamamoto S."/>
            <person name="Yamane H."/>
            <person name="Yoshiki S."/>
            <person name="Yoshihara R."/>
            <person name="Yukawa K."/>
            <person name="Zhong H."/>
            <person name="Yano M."/>
            <person name="Yuan Q."/>
            <person name="Ouyang S."/>
            <person name="Liu J."/>
            <person name="Jones K.M."/>
            <person name="Gansberger K."/>
            <person name="Moffat K."/>
            <person name="Hill J."/>
            <person name="Bera J."/>
            <person name="Fadrosh D."/>
            <person name="Jin S."/>
            <person name="Johri S."/>
            <person name="Kim M."/>
            <person name="Overton L."/>
            <person name="Reardon M."/>
            <person name="Tsitrin T."/>
            <person name="Vuong H."/>
            <person name="Weaver B."/>
            <person name="Ciecko A."/>
            <person name="Tallon L."/>
            <person name="Jackson J."/>
            <person name="Pai G."/>
            <person name="Aken S.V."/>
            <person name="Utterback T."/>
            <person name="Reidmuller S."/>
            <person name="Feldblyum T."/>
            <person name="Hsiao J."/>
            <person name="Zismann V."/>
            <person name="Iobst S."/>
            <person name="de Vazeille A.R."/>
            <person name="Buell C.R."/>
            <person name="Ying K."/>
            <person name="Li Y."/>
            <person name="Lu T."/>
            <person name="Huang Y."/>
            <person name="Zhao Q."/>
            <person name="Feng Q."/>
            <person name="Zhang L."/>
            <person name="Zhu J."/>
            <person name="Weng Q."/>
            <person name="Mu J."/>
            <person name="Lu Y."/>
            <person name="Fan D."/>
            <person name="Liu Y."/>
            <person name="Guan J."/>
            <person name="Zhang Y."/>
            <person name="Yu S."/>
            <person name="Liu X."/>
            <person name="Zhang Y."/>
            <person name="Hong G."/>
            <person name="Han B."/>
            <person name="Choisne N."/>
            <person name="Demange N."/>
            <person name="Orjeda G."/>
            <person name="Samain S."/>
            <person name="Cattolico L."/>
            <person name="Pelletier E."/>
            <person name="Couloux A."/>
            <person name="Segurens B."/>
            <person name="Wincker P."/>
            <person name="D'Hont A."/>
            <person name="Scarpelli C."/>
            <person name="Weissenbach J."/>
            <person name="Salanoubat M."/>
            <person name="Quetier F."/>
            <person name="Yu Y."/>
            <person name="Kim H.R."/>
            <person name="Rambo T."/>
            <person name="Currie J."/>
            <person name="Collura K."/>
            <person name="Luo M."/>
            <person name="Yang T."/>
            <person name="Ammiraju J.S.S."/>
            <person name="Engler F."/>
            <person name="Soderlund C."/>
            <person name="Wing R.A."/>
            <person name="Palmer L.E."/>
            <person name="de la Bastide M."/>
            <person name="Spiegel L."/>
            <person name="Nascimento L."/>
            <person name="Zutavern T."/>
            <person name="O'Shaughnessy A."/>
            <person name="Dike S."/>
            <person name="Dedhia N."/>
            <person name="Preston R."/>
            <person name="Balija V."/>
            <person name="McCombie W.R."/>
            <person name="Chow T."/>
            <person name="Chen H."/>
            <person name="Chung M."/>
            <person name="Chen C."/>
            <person name="Shaw J."/>
            <person name="Wu H."/>
            <person name="Hsiao K."/>
            <person name="Chao Y."/>
            <person name="Chu M."/>
            <person name="Cheng C."/>
            <person name="Hour A."/>
            <person name="Lee P."/>
            <person name="Lin S."/>
            <person name="Lin Y."/>
            <person name="Liou J."/>
            <person name="Liu S."/>
            <person name="Hsing Y."/>
            <person name="Raghuvanshi S."/>
            <person name="Mohanty A."/>
            <person name="Bharti A.K."/>
            <person name="Gaur A."/>
            <person name="Gupta V."/>
            <person name="Kumar D."/>
            <person name="Ravi V."/>
            <person name="Vij S."/>
            <person name="Kapur A."/>
            <person name="Khurana P."/>
            <person name="Khurana P."/>
            <person name="Khurana J.P."/>
            <person name="Tyagi A.K."/>
            <person name="Gaikwad K."/>
            <person name="Singh A."/>
            <person name="Dalal V."/>
            <person name="Srivastava S."/>
            <person name="Dixit A."/>
            <person name="Pal A.K."/>
            <person name="Ghazi I.A."/>
            <person name="Yadav M."/>
            <person name="Pandit A."/>
            <person name="Bhargava A."/>
            <person name="Sureshbabu K."/>
            <person name="Batra K."/>
            <person name="Sharma T.R."/>
            <person name="Mohapatra T."/>
            <person name="Singh N.K."/>
            <person name="Messing J."/>
            <person name="Nelson A.B."/>
            <person name="Fuks G."/>
            <person name="Kavchok S."/>
            <person name="Keizer G."/>
            <person name="Linton E."/>
            <person name="Llaca V."/>
            <person name="Song R."/>
            <person name="Tanyolac B."/>
            <person name="Young S."/>
            <person name="Ho-Il K."/>
            <person name="Hahn J.H."/>
            <person name="Sangsakoo G."/>
            <person name="Vanavichit A."/>
            <person name="de Mattos Luiz.A.T."/>
            <person name="Zimmer P.D."/>
            <person name="Malone G."/>
            <person name="Dellagostin O."/>
            <person name="de Oliveira A.C."/>
            <person name="Bevan M."/>
            <person name="Bancroft I."/>
            <person name="Minx P."/>
            <person name="Cordum H."/>
            <person name="Wilson R."/>
            <person name="Cheng Z."/>
            <person name="Jin W."/>
            <person name="Jiang J."/>
            <person name="Leong S.A."/>
            <person name="Iwama H."/>
            <person name="Gojobori T."/>
            <person name="Itoh T."/>
            <person name="Niimura Y."/>
            <person name="Fujii Y."/>
            <person name="Habara T."/>
            <person name="Sakai H."/>
            <person name="Sato Y."/>
            <person name="Wilson G."/>
            <person name="Kumar K."/>
            <person name="McCouch S."/>
            <person name="Juretic N."/>
            <person name="Hoen D."/>
            <person name="Wright S."/>
            <person name="Bruskiewich R."/>
            <person name="Bureau T."/>
            <person name="Miyao A."/>
            <person name="Hirochika H."/>
            <person name="Nishikawa T."/>
            <person name="Kadowaki K."/>
            <person name="Sugiura M."/>
            <person name="Burr B."/>
            <person name="Sasaki T."/>
        </authorList>
    </citation>
    <scope>NUCLEOTIDE SEQUENCE [LARGE SCALE GENOMIC DNA]</scope>
    <source>
        <strain evidence="2">cv. Nipponbare</strain>
    </source>
</reference>
<dbReference type="AlphaFoldDB" id="A0A0P0UZP3"/>
<feature type="non-terminal residue" evidence="1">
    <location>
        <position position="1"/>
    </location>
</feature>
<organism evidence="1 2">
    <name type="scientific">Oryza sativa subsp. japonica</name>
    <name type="common">Rice</name>
    <dbReference type="NCBI Taxonomy" id="39947"/>
    <lineage>
        <taxon>Eukaryota</taxon>
        <taxon>Viridiplantae</taxon>
        <taxon>Streptophyta</taxon>
        <taxon>Embryophyta</taxon>
        <taxon>Tracheophyta</taxon>
        <taxon>Spermatophyta</taxon>
        <taxon>Magnoliopsida</taxon>
        <taxon>Liliopsida</taxon>
        <taxon>Poales</taxon>
        <taxon>Poaceae</taxon>
        <taxon>BOP clade</taxon>
        <taxon>Oryzoideae</taxon>
        <taxon>Oryzeae</taxon>
        <taxon>Oryzinae</taxon>
        <taxon>Oryza</taxon>
        <taxon>Oryza sativa</taxon>
    </lineage>
</organism>
<accession>A0A0P0UZP3</accession>
<name>A0A0P0UZP3_ORYSJ</name>
<protein>
    <submittedName>
        <fullName evidence="1">Os01g0212000 protein</fullName>
    </submittedName>
</protein>
<proteinExistence type="predicted"/>
<evidence type="ECO:0000313" key="1">
    <source>
        <dbReference type="EMBL" id="BAF04290.1"/>
    </source>
</evidence>
<reference evidence="2" key="2">
    <citation type="journal article" date="2008" name="Nucleic Acids Res.">
        <title>The rice annotation project database (RAP-DB): 2008 update.</title>
        <authorList>
            <consortium name="The rice annotation project (RAP)"/>
        </authorList>
    </citation>
    <scope>GENOME REANNOTATION</scope>
    <source>
        <strain evidence="2">cv. Nipponbare</strain>
    </source>
</reference>
<dbReference type="EMBL" id="AP008207">
    <property type="protein sequence ID" value="BAF04290.1"/>
    <property type="molecule type" value="Genomic_DNA"/>
</dbReference>
<dbReference type="Proteomes" id="UP000000763">
    <property type="component" value="Chromosome 1"/>
</dbReference>
<dbReference type="Gramene" id="Os01t0212000-01">
    <property type="protein sequence ID" value="Os01t0212000-01"/>
    <property type="gene ID" value="Os01g0212000"/>
</dbReference>
<gene>
    <name evidence="1" type="ordered locus">Os01g0212000</name>
</gene>
<evidence type="ECO:0000313" key="2">
    <source>
        <dbReference type="Proteomes" id="UP000000763"/>
    </source>
</evidence>
<dbReference type="KEGG" id="dosa:Os01g0212000"/>